<protein>
    <recommendedName>
        <fullName evidence="3">DUF7820 domain-containing protein</fullName>
    </recommendedName>
</protein>
<evidence type="ECO:0000256" key="2">
    <source>
        <dbReference type="SAM" id="Phobius"/>
    </source>
</evidence>
<sequence length="762" mass="82871">MDRRSNSNEGKKPPPPPPPPPQNPDVFDDEYAVDPDEDDFMPSVSDGFRPAHHDQRRHDHPAVSHEEYDPFRPKPALPKPADPADLRRMATRNSIAKVPYGPDHQRDPHQRGPSSQATPSQHRESFSSTASFATMANSDTAFGSGPSHPYAMYQQNTMARNASISTASTQQTPQPSASPPLQTGPSHPYAMYPQNVVEDEPPAPVAQTGIPVGFPGINTSFHRQIGPDGEEQDILDPFGHTEQLPPYSRYPDEGPTKASMAAEASATPNEPRPNPMAASNNTLPPDADPLSPPSPVSPVSPLAPIAPAFLPQQRPETQTGNVAPRPATTSESASLLTTEESPVMEKSEQEPSIKKANWRSKRLWGKIPVTVALILLVLLLIFAVVIGAAIGTFLTKNKDKPPEDQESHPPPHEKPEYQVTGNTLFGATPIATPSSLPPLPTGQFSLPLGYAQESSPGCLMVGNQYSAWSCKMSFAPLQVIVNYTTEGYVASLQTWIPPDGSIQYGLQAPVVPPAPLQLVNDLDYKGYGPAWHFSTRYDKVVVLQAEEFIAGQGVRKRDDDSIKPSFRHRFQVQPGDNPWYCIWNATYIEGYIYVSDNSTAATMTTSPTPNTSDPFVGLMTPTATILASEVKAETVIDTAFPTSLSSRGTLHNRQDGTSFRFPFPYPRIVKIEERRLPGAEQPYCQKMQLLDNGQIAPASGSNGGSVIVRLQESDPSMVEFFGASPGPPLPSASQEASEKRAARGMGKRSDPSDACHCQWMFQ</sequence>
<feature type="compositionally biased region" description="Low complexity" evidence="1">
    <location>
        <begin position="165"/>
        <end position="183"/>
    </location>
</feature>
<evidence type="ECO:0000256" key="1">
    <source>
        <dbReference type="SAM" id="MobiDB-lite"/>
    </source>
</evidence>
<keyword evidence="2" id="KW-1133">Transmembrane helix</keyword>
<proteinExistence type="predicted"/>
<feature type="region of interest" description="Disordered" evidence="1">
    <location>
        <begin position="1"/>
        <end position="354"/>
    </location>
</feature>
<dbReference type="PANTHER" id="PTHR42078:SF1">
    <property type="entry name" value="GLUCAN 1, 4-ALPHA-GLUCOSIDASE"/>
    <property type="match status" value="1"/>
</dbReference>
<keyword evidence="2" id="KW-0472">Membrane</keyword>
<evidence type="ECO:0000313" key="5">
    <source>
        <dbReference type="Proteomes" id="UP001280581"/>
    </source>
</evidence>
<reference evidence="4 5" key="1">
    <citation type="submission" date="2021-02" db="EMBL/GenBank/DDBJ databases">
        <title>Genome assembly of Pseudopithomyces chartarum.</title>
        <authorList>
            <person name="Jauregui R."/>
            <person name="Singh J."/>
            <person name="Voisey C."/>
        </authorList>
    </citation>
    <scope>NUCLEOTIDE SEQUENCE [LARGE SCALE GENOMIC DNA]</scope>
    <source>
        <strain evidence="4 5">AGR01</strain>
    </source>
</reference>
<comment type="caution">
    <text evidence="4">The sequence shown here is derived from an EMBL/GenBank/DDBJ whole genome shotgun (WGS) entry which is preliminary data.</text>
</comment>
<dbReference type="EMBL" id="WVTA01000011">
    <property type="protein sequence ID" value="KAK3203345.1"/>
    <property type="molecule type" value="Genomic_DNA"/>
</dbReference>
<dbReference type="InterPro" id="IPR056722">
    <property type="entry name" value="DUF7820"/>
</dbReference>
<name>A0AAN6RFF0_9PLEO</name>
<feature type="compositionally biased region" description="Pro residues" evidence="1">
    <location>
        <begin position="286"/>
        <end position="298"/>
    </location>
</feature>
<feature type="region of interest" description="Disordered" evidence="1">
    <location>
        <begin position="395"/>
        <end position="419"/>
    </location>
</feature>
<feature type="compositionally biased region" description="Acidic residues" evidence="1">
    <location>
        <begin position="26"/>
        <end position="40"/>
    </location>
</feature>
<feature type="compositionally biased region" description="Basic and acidic residues" evidence="1">
    <location>
        <begin position="396"/>
        <end position="416"/>
    </location>
</feature>
<feature type="region of interest" description="Disordered" evidence="1">
    <location>
        <begin position="723"/>
        <end position="752"/>
    </location>
</feature>
<evidence type="ECO:0000259" key="3">
    <source>
        <dbReference type="Pfam" id="PF25130"/>
    </source>
</evidence>
<feature type="domain" description="DUF7820" evidence="3">
    <location>
        <begin position="422"/>
        <end position="761"/>
    </location>
</feature>
<feature type="compositionally biased region" description="Basic and acidic residues" evidence="1">
    <location>
        <begin position="1"/>
        <end position="12"/>
    </location>
</feature>
<evidence type="ECO:0000313" key="4">
    <source>
        <dbReference type="EMBL" id="KAK3203345.1"/>
    </source>
</evidence>
<feature type="compositionally biased region" description="Basic and acidic residues" evidence="1">
    <location>
        <begin position="736"/>
        <end position="752"/>
    </location>
</feature>
<gene>
    <name evidence="4" type="ORF">GRF29_112g924130</name>
</gene>
<keyword evidence="5" id="KW-1185">Reference proteome</keyword>
<feature type="compositionally biased region" description="Polar residues" evidence="1">
    <location>
        <begin position="153"/>
        <end position="164"/>
    </location>
</feature>
<feature type="transmembrane region" description="Helical" evidence="2">
    <location>
        <begin position="369"/>
        <end position="394"/>
    </location>
</feature>
<accession>A0AAN6RFF0</accession>
<feature type="compositionally biased region" description="Low complexity" evidence="1">
    <location>
        <begin position="299"/>
        <end position="308"/>
    </location>
</feature>
<dbReference type="PANTHER" id="PTHR42078">
    <property type="entry name" value="GLUCAN 1, 4-ALPHA-GLUCOSIDASE"/>
    <property type="match status" value="1"/>
</dbReference>
<dbReference type="Proteomes" id="UP001280581">
    <property type="component" value="Unassembled WGS sequence"/>
</dbReference>
<feature type="compositionally biased region" description="Basic and acidic residues" evidence="1">
    <location>
        <begin position="49"/>
        <end position="72"/>
    </location>
</feature>
<dbReference type="AlphaFoldDB" id="A0AAN6RFF0"/>
<dbReference type="Pfam" id="PF25130">
    <property type="entry name" value="DUF7820"/>
    <property type="match status" value="1"/>
</dbReference>
<organism evidence="4 5">
    <name type="scientific">Pseudopithomyces chartarum</name>
    <dbReference type="NCBI Taxonomy" id="1892770"/>
    <lineage>
        <taxon>Eukaryota</taxon>
        <taxon>Fungi</taxon>
        <taxon>Dikarya</taxon>
        <taxon>Ascomycota</taxon>
        <taxon>Pezizomycotina</taxon>
        <taxon>Dothideomycetes</taxon>
        <taxon>Pleosporomycetidae</taxon>
        <taxon>Pleosporales</taxon>
        <taxon>Massarineae</taxon>
        <taxon>Didymosphaeriaceae</taxon>
        <taxon>Pseudopithomyces</taxon>
    </lineage>
</organism>
<feature type="compositionally biased region" description="Pro residues" evidence="1">
    <location>
        <begin position="13"/>
        <end position="23"/>
    </location>
</feature>
<feature type="compositionally biased region" description="Low complexity" evidence="1">
    <location>
        <begin position="327"/>
        <end position="341"/>
    </location>
</feature>
<keyword evidence="2" id="KW-0812">Transmembrane</keyword>
<feature type="compositionally biased region" description="Basic and acidic residues" evidence="1">
    <location>
        <begin position="343"/>
        <end position="353"/>
    </location>
</feature>